<evidence type="ECO:0000313" key="3">
    <source>
        <dbReference type="Proteomes" id="UP000509222"/>
    </source>
</evidence>
<sequence length="240" mass="27165">MERPIRSALTFFGQKYELILLLVLFIQLPIILLQFFASNYILAATPTFGALFSIADVYNAYMVFVLFLFALVPFAYFWHFEAIGKEKPLRLTFFQFALKGFHFFLFAAAAGALITIGFGLFVLPGIVLLAIFSMAPIIAVMENQSVWSSLKESTRIFKAQHWKIVLLIAVFGFAEMIGAYVLQLMVMGITTSFLAIVVCHVFLNTIFLPLFYLILASFTAKWKEELSLLTIENDSFLVSK</sequence>
<proteinExistence type="predicted"/>
<feature type="transmembrane region" description="Helical" evidence="1">
    <location>
        <begin position="162"/>
        <end position="181"/>
    </location>
</feature>
<reference evidence="3" key="2">
    <citation type="submission" date="2020-06" db="EMBL/GenBank/DDBJ databases">
        <title>Isolation of Planomicrobium glaciei.</title>
        <authorList>
            <person name="Malisova L."/>
            <person name="Safrankova R."/>
            <person name="Jakubu V."/>
            <person name="Spanelova P."/>
        </authorList>
    </citation>
    <scope>NUCLEOTIDE SEQUENCE [LARGE SCALE GENOMIC DNA]</scope>
    <source>
        <strain evidence="3">NRL-ATB46093</strain>
    </source>
</reference>
<feature type="transmembrane region" description="Helical" evidence="1">
    <location>
        <begin position="91"/>
        <end position="114"/>
    </location>
</feature>
<reference evidence="2 3" key="1">
    <citation type="submission" date="2020-04" db="EMBL/GenBank/DDBJ databases">
        <authorList>
            <person name="Pajer P."/>
            <person name="Broz P."/>
        </authorList>
    </citation>
    <scope>NUCLEOTIDE SEQUENCE [LARGE SCALE GENOMIC DNA]</scope>
    <source>
        <strain evidence="3">NRL-ATB46093</strain>
    </source>
</reference>
<keyword evidence="3" id="KW-1185">Reference proteome</keyword>
<dbReference type="AlphaFoldDB" id="A0A7H8Q705"/>
<evidence type="ECO:0000256" key="1">
    <source>
        <dbReference type="SAM" id="Phobius"/>
    </source>
</evidence>
<feature type="transmembrane region" description="Helical" evidence="1">
    <location>
        <begin position="193"/>
        <end position="215"/>
    </location>
</feature>
<feature type="transmembrane region" description="Helical" evidence="1">
    <location>
        <begin position="120"/>
        <end position="141"/>
    </location>
</feature>
<evidence type="ECO:0008006" key="4">
    <source>
        <dbReference type="Google" id="ProtNLM"/>
    </source>
</evidence>
<keyword evidence="1" id="KW-1133">Transmembrane helix</keyword>
<organism evidence="2 3">
    <name type="scientific">Planococcus glaciei</name>
    <dbReference type="NCBI Taxonomy" id="459472"/>
    <lineage>
        <taxon>Bacteria</taxon>
        <taxon>Bacillati</taxon>
        <taxon>Bacillota</taxon>
        <taxon>Bacilli</taxon>
        <taxon>Bacillales</taxon>
        <taxon>Caryophanaceae</taxon>
        <taxon>Planococcus</taxon>
    </lineage>
</organism>
<dbReference type="RefSeq" id="WP_176294097.1">
    <property type="nucleotide sequence ID" value="NZ_CP051177.1"/>
</dbReference>
<dbReference type="Proteomes" id="UP000509222">
    <property type="component" value="Chromosome"/>
</dbReference>
<keyword evidence="1" id="KW-0472">Membrane</keyword>
<evidence type="ECO:0000313" key="2">
    <source>
        <dbReference type="EMBL" id="QKX49744.1"/>
    </source>
</evidence>
<dbReference type="EMBL" id="CP051177">
    <property type="protein sequence ID" value="QKX49744.1"/>
    <property type="molecule type" value="Genomic_DNA"/>
</dbReference>
<feature type="transmembrane region" description="Helical" evidence="1">
    <location>
        <begin position="57"/>
        <end position="79"/>
    </location>
</feature>
<name>A0A7H8Q705_9BACL</name>
<gene>
    <name evidence="2" type="ORF">HF394_03620</name>
</gene>
<feature type="transmembrane region" description="Helical" evidence="1">
    <location>
        <begin position="16"/>
        <end position="37"/>
    </location>
</feature>
<keyword evidence="1" id="KW-0812">Transmembrane</keyword>
<accession>A0A7H8Q705</accession>
<protein>
    <recommendedName>
        <fullName evidence="4">Glycerophosphoryl diester phosphodiesterase membrane domain-containing protein</fullName>
    </recommendedName>
</protein>